<dbReference type="PANTHER" id="PTHR30383">
    <property type="entry name" value="THIOESTERASE 1/PROTEASE 1/LYSOPHOSPHOLIPASE L1"/>
    <property type="match status" value="1"/>
</dbReference>
<evidence type="ECO:0000313" key="3">
    <source>
        <dbReference type="Proteomes" id="UP000596063"/>
    </source>
</evidence>
<evidence type="ECO:0000259" key="1">
    <source>
        <dbReference type="Pfam" id="PF13472"/>
    </source>
</evidence>
<dbReference type="Gene3D" id="3.40.50.1110">
    <property type="entry name" value="SGNH hydrolase"/>
    <property type="match status" value="1"/>
</dbReference>
<dbReference type="PANTHER" id="PTHR30383:SF24">
    <property type="entry name" value="THIOESTERASE 1_PROTEASE 1_LYSOPHOSPHOLIPASE L1"/>
    <property type="match status" value="1"/>
</dbReference>
<gene>
    <name evidence="2" type="ORF">I6N98_10420</name>
</gene>
<dbReference type="SUPFAM" id="SSF52266">
    <property type="entry name" value="SGNH hydrolase"/>
    <property type="match status" value="1"/>
</dbReference>
<dbReference type="AlphaFoldDB" id="A0A7T4R482"/>
<dbReference type="Pfam" id="PF13472">
    <property type="entry name" value="Lipase_GDSL_2"/>
    <property type="match status" value="1"/>
</dbReference>
<evidence type="ECO:0000313" key="2">
    <source>
        <dbReference type="EMBL" id="QQD20146.1"/>
    </source>
</evidence>
<name>A0A7T4R482_9GAMM</name>
<proteinExistence type="predicted"/>
<dbReference type="InterPro" id="IPR051532">
    <property type="entry name" value="Ester_Hydrolysis_Enzymes"/>
</dbReference>
<dbReference type="KEGG" id="snan:I6N98_10420"/>
<accession>A0A7T4R482</accession>
<dbReference type="EMBL" id="CP066167">
    <property type="protein sequence ID" value="QQD20146.1"/>
    <property type="molecule type" value="Genomic_DNA"/>
</dbReference>
<feature type="domain" description="SGNH hydrolase-type esterase" evidence="1">
    <location>
        <begin position="29"/>
        <end position="186"/>
    </location>
</feature>
<dbReference type="InterPro" id="IPR013830">
    <property type="entry name" value="SGNH_hydro"/>
</dbReference>
<reference evidence="2 3" key="1">
    <citation type="submission" date="2020-12" db="EMBL/GenBank/DDBJ databases">
        <authorList>
            <person name="Shan Y."/>
        </authorList>
    </citation>
    <scope>NUCLEOTIDE SEQUENCE [LARGE SCALE GENOMIC DNA]</scope>
    <source>
        <strain evidence="3">csc3.9</strain>
    </source>
</reference>
<dbReference type="GO" id="GO:0004622">
    <property type="term" value="F:phosphatidylcholine lysophospholipase activity"/>
    <property type="evidence" value="ECO:0007669"/>
    <property type="project" value="TreeGrafter"/>
</dbReference>
<dbReference type="InterPro" id="IPR036514">
    <property type="entry name" value="SGNH_hydro_sf"/>
</dbReference>
<dbReference type="CDD" id="cd01822">
    <property type="entry name" value="Lysophospholipase_L1_like"/>
    <property type="match status" value="1"/>
</dbReference>
<organism evidence="2 3">
    <name type="scientific">Spongiibacter nanhainus</name>
    <dbReference type="NCBI Taxonomy" id="2794344"/>
    <lineage>
        <taxon>Bacteria</taxon>
        <taxon>Pseudomonadati</taxon>
        <taxon>Pseudomonadota</taxon>
        <taxon>Gammaproteobacteria</taxon>
        <taxon>Cellvibrionales</taxon>
        <taxon>Spongiibacteraceae</taxon>
        <taxon>Spongiibacter</taxon>
    </lineage>
</organism>
<protein>
    <submittedName>
        <fullName evidence="2">Arylesterase</fullName>
    </submittedName>
</protein>
<sequence>MISAARRALFVGLLLLPLSPSSWANTLLLLGDSLSAAYNIPVSSSWPELLREKLPPHWELVNASVSGETTGGGVQRLPALLKEHEPSLVVLELGGNDGLRGYPLTRIRQNLQQLIKLSTEADAQVMLIGMQIPPNYGQRYAQGFADLFPALAEKFDLPLVSFLLEGIALQPGLMQSDGIHPTAAAQSRILDNVLPTLEPMLD</sequence>
<dbReference type="RefSeq" id="WP_198571620.1">
    <property type="nucleotide sequence ID" value="NZ_CP066167.1"/>
</dbReference>
<dbReference type="Proteomes" id="UP000596063">
    <property type="component" value="Chromosome"/>
</dbReference>
<keyword evidence="3" id="KW-1185">Reference proteome</keyword>